<dbReference type="PIRSF" id="PIRSF003107">
    <property type="entry name" value="PhoU"/>
    <property type="match status" value="1"/>
</dbReference>
<dbReference type="NCBIfam" id="TIGR02135">
    <property type="entry name" value="phoU_full"/>
    <property type="match status" value="1"/>
</dbReference>
<keyword evidence="4 7" id="KW-0813">Transport</keyword>
<feature type="domain" description="PhoU" evidence="8">
    <location>
        <begin position="16"/>
        <end position="103"/>
    </location>
</feature>
<dbReference type="Proteomes" id="UP000317691">
    <property type="component" value="Unassembled WGS sequence"/>
</dbReference>
<evidence type="ECO:0000256" key="1">
    <source>
        <dbReference type="ARBA" id="ARBA00004496"/>
    </source>
</evidence>
<dbReference type="Pfam" id="PF01895">
    <property type="entry name" value="PhoU"/>
    <property type="match status" value="2"/>
</dbReference>
<keyword evidence="6 7" id="KW-0592">Phosphate transport</keyword>
<comment type="similarity">
    <text evidence="2 7">Belongs to the PhoU family.</text>
</comment>
<dbReference type="InterPro" id="IPR026022">
    <property type="entry name" value="PhoU_dom"/>
</dbReference>
<gene>
    <name evidence="9" type="primary">phoU</name>
    <name evidence="9" type="ORF">E6K79_10580</name>
</gene>
<evidence type="ECO:0000256" key="3">
    <source>
        <dbReference type="ARBA" id="ARBA00011738"/>
    </source>
</evidence>
<accession>A0A538THI8</accession>
<dbReference type="PANTHER" id="PTHR42930">
    <property type="entry name" value="PHOSPHATE-SPECIFIC TRANSPORT SYSTEM ACCESSORY PROTEIN PHOU"/>
    <property type="match status" value="1"/>
</dbReference>
<evidence type="ECO:0000259" key="8">
    <source>
        <dbReference type="Pfam" id="PF01895"/>
    </source>
</evidence>
<dbReference type="GO" id="GO:0045936">
    <property type="term" value="P:negative regulation of phosphate metabolic process"/>
    <property type="evidence" value="ECO:0007669"/>
    <property type="project" value="InterPro"/>
</dbReference>
<protein>
    <recommendedName>
        <fullName evidence="7">Phosphate-specific transport system accessory protein PhoU</fullName>
    </recommendedName>
</protein>
<evidence type="ECO:0000256" key="4">
    <source>
        <dbReference type="ARBA" id="ARBA00022448"/>
    </source>
</evidence>
<reference evidence="9 10" key="1">
    <citation type="journal article" date="2019" name="Nat. Microbiol.">
        <title>Mediterranean grassland soil C-N compound turnover is dependent on rainfall and depth, and is mediated by genomically divergent microorganisms.</title>
        <authorList>
            <person name="Diamond S."/>
            <person name="Andeer P.F."/>
            <person name="Li Z."/>
            <person name="Crits-Christoph A."/>
            <person name="Burstein D."/>
            <person name="Anantharaman K."/>
            <person name="Lane K.R."/>
            <person name="Thomas B.C."/>
            <person name="Pan C."/>
            <person name="Northen T.R."/>
            <person name="Banfield J.F."/>
        </authorList>
    </citation>
    <scope>NUCLEOTIDE SEQUENCE [LARGE SCALE GENOMIC DNA]</scope>
    <source>
        <strain evidence="9">WS_9</strain>
    </source>
</reference>
<evidence type="ECO:0000313" key="9">
    <source>
        <dbReference type="EMBL" id="TMQ63086.1"/>
    </source>
</evidence>
<evidence type="ECO:0000256" key="2">
    <source>
        <dbReference type="ARBA" id="ARBA00008107"/>
    </source>
</evidence>
<comment type="function">
    <text evidence="7">Plays a role in the regulation of phosphate uptake.</text>
</comment>
<evidence type="ECO:0000256" key="7">
    <source>
        <dbReference type="PIRNR" id="PIRNR003107"/>
    </source>
</evidence>
<dbReference type="GO" id="GO:0005737">
    <property type="term" value="C:cytoplasm"/>
    <property type="evidence" value="ECO:0007669"/>
    <property type="project" value="UniProtKB-SubCell"/>
</dbReference>
<dbReference type="InterPro" id="IPR038078">
    <property type="entry name" value="PhoU-like_sf"/>
</dbReference>
<dbReference type="EMBL" id="VBOZ01000033">
    <property type="protein sequence ID" value="TMQ63086.1"/>
    <property type="molecule type" value="Genomic_DNA"/>
</dbReference>
<name>A0A538THI8_UNCEI</name>
<organism evidence="9 10">
    <name type="scientific">Eiseniibacteriota bacterium</name>
    <dbReference type="NCBI Taxonomy" id="2212470"/>
    <lineage>
        <taxon>Bacteria</taxon>
        <taxon>Candidatus Eiseniibacteriota</taxon>
    </lineage>
</organism>
<evidence type="ECO:0000256" key="5">
    <source>
        <dbReference type="ARBA" id="ARBA00022490"/>
    </source>
</evidence>
<dbReference type="InterPro" id="IPR028366">
    <property type="entry name" value="PhoU"/>
</dbReference>
<comment type="subunit">
    <text evidence="3 7">Homodimer.</text>
</comment>
<evidence type="ECO:0000256" key="6">
    <source>
        <dbReference type="ARBA" id="ARBA00022592"/>
    </source>
</evidence>
<evidence type="ECO:0000313" key="10">
    <source>
        <dbReference type="Proteomes" id="UP000317691"/>
    </source>
</evidence>
<dbReference type="Gene3D" id="1.20.58.220">
    <property type="entry name" value="Phosphate transport system protein phou homolog 2, domain 2"/>
    <property type="match status" value="1"/>
</dbReference>
<dbReference type="GO" id="GO:0030643">
    <property type="term" value="P:intracellular phosphate ion homeostasis"/>
    <property type="evidence" value="ECO:0007669"/>
    <property type="project" value="InterPro"/>
</dbReference>
<dbReference type="PANTHER" id="PTHR42930:SF3">
    <property type="entry name" value="PHOSPHATE-SPECIFIC TRANSPORT SYSTEM ACCESSORY PROTEIN PHOU"/>
    <property type="match status" value="1"/>
</dbReference>
<comment type="subcellular location">
    <subcellularLocation>
        <location evidence="1 7">Cytoplasm</location>
    </subcellularLocation>
</comment>
<dbReference type="AlphaFoldDB" id="A0A538THI8"/>
<dbReference type="FunFam" id="1.20.58.220:FF:000004">
    <property type="entry name" value="Phosphate-specific transport system accessory protein PhoU"/>
    <property type="match status" value="1"/>
</dbReference>
<proteinExistence type="inferred from homology"/>
<dbReference type="GO" id="GO:0006817">
    <property type="term" value="P:phosphate ion transport"/>
    <property type="evidence" value="ECO:0007669"/>
    <property type="project" value="UniProtKB-KW"/>
</dbReference>
<keyword evidence="5 7" id="KW-0963">Cytoplasm</keyword>
<feature type="domain" description="PhoU" evidence="8">
    <location>
        <begin position="119"/>
        <end position="203"/>
    </location>
</feature>
<dbReference type="SUPFAM" id="SSF109755">
    <property type="entry name" value="PhoU-like"/>
    <property type="match status" value="1"/>
</dbReference>
<comment type="caution">
    <text evidence="9">The sequence shown here is derived from an EMBL/GenBank/DDBJ whole genome shotgun (WGS) entry which is preliminary data.</text>
</comment>
<sequence>MERHFHHDLEILHDRLSEMAGRAETALTKSMEALKTRNPNLAKEVVAEDAAIDRLEVEVESQCLRFLGLQQPVARDLRFLVAAIRVSSCLERIGDHAVNIAQSATKLSGLPQGKPIEELSRMADRTIAMLRDSVSAWLSGNPTLARQICQRDAEIDTLKAQIHAKLVSAMLHDPETVPRSLELVLVSRNLERVADLATNIAEEAIFVTEARVIKHHAEDHPIDAATGSGPASP</sequence>